<keyword evidence="2" id="KW-1185">Reference proteome</keyword>
<feature type="transmembrane region" description="Helical" evidence="1">
    <location>
        <begin position="151"/>
        <end position="174"/>
    </location>
</feature>
<evidence type="ECO:0000313" key="2">
    <source>
        <dbReference type="Proteomes" id="UP000095282"/>
    </source>
</evidence>
<dbReference type="InterPro" id="IPR019422">
    <property type="entry name" value="7TM_GPCR_serpentine_rcpt_Srh"/>
</dbReference>
<evidence type="ECO:0000256" key="1">
    <source>
        <dbReference type="SAM" id="Phobius"/>
    </source>
</evidence>
<dbReference type="WBParaSite" id="Csp11.Scaffold630.g21732.t1">
    <property type="protein sequence ID" value="Csp11.Scaffold630.g21732.t1"/>
    <property type="gene ID" value="Csp11.Scaffold630.g21732"/>
</dbReference>
<feature type="transmembrane region" description="Helical" evidence="1">
    <location>
        <begin position="20"/>
        <end position="40"/>
    </location>
</feature>
<protein>
    <submittedName>
        <fullName evidence="3">Serpentine receptor class gamma</fullName>
    </submittedName>
</protein>
<dbReference type="AlphaFoldDB" id="A0A1I7V2G4"/>
<feature type="transmembrane region" description="Helical" evidence="1">
    <location>
        <begin position="46"/>
        <end position="72"/>
    </location>
</feature>
<dbReference type="InterPro" id="IPR053220">
    <property type="entry name" value="Nematode_rcpt-like_serp_H"/>
</dbReference>
<dbReference type="Proteomes" id="UP000095282">
    <property type="component" value="Unplaced"/>
</dbReference>
<accession>A0A1I7V2G4</accession>
<dbReference type="eggNOG" id="ENOG502SY7B">
    <property type="taxonomic scope" value="Eukaryota"/>
</dbReference>
<reference evidence="3" key="1">
    <citation type="submission" date="2016-11" db="UniProtKB">
        <authorList>
            <consortium name="WormBaseParasite"/>
        </authorList>
    </citation>
    <scope>IDENTIFICATION</scope>
</reference>
<keyword evidence="1" id="KW-1133">Transmembrane helix</keyword>
<keyword evidence="1" id="KW-0472">Membrane</keyword>
<organism evidence="2 3">
    <name type="scientific">Caenorhabditis tropicalis</name>
    <dbReference type="NCBI Taxonomy" id="1561998"/>
    <lineage>
        <taxon>Eukaryota</taxon>
        <taxon>Metazoa</taxon>
        <taxon>Ecdysozoa</taxon>
        <taxon>Nematoda</taxon>
        <taxon>Chromadorea</taxon>
        <taxon>Rhabditida</taxon>
        <taxon>Rhabditina</taxon>
        <taxon>Rhabditomorpha</taxon>
        <taxon>Rhabditoidea</taxon>
        <taxon>Rhabditidae</taxon>
        <taxon>Peloderinae</taxon>
        <taxon>Caenorhabditis</taxon>
    </lineage>
</organism>
<dbReference type="PANTHER" id="PTHR22941">
    <property type="entry name" value="SERPENTINE RECEPTOR"/>
    <property type="match status" value="1"/>
</dbReference>
<name>A0A1I7V2G4_9PELO</name>
<proteinExistence type="predicted"/>
<dbReference type="PANTHER" id="PTHR22941:SF307">
    <property type="entry name" value="SERPENTINE RECEPTOR, CLASS H"/>
    <property type="match status" value="1"/>
</dbReference>
<evidence type="ECO:0000313" key="3">
    <source>
        <dbReference type="WBParaSite" id="Csp11.Scaffold630.g21732.t1"/>
    </source>
</evidence>
<sequence>MNSVKWTMFNLHFWSVMMDIGYSIFTCPFLMLPALAGFALGLDEVLGIPIVVGIYILITLFLAVGIAIVSIFENRYYLLFGIKSWWHYARYSFLSLNYILALTCFILPILHVPEQKHALAVLEKILTPVFVLFVPAVYFAFSVVKNYHNQAANNFCIIIIALHGSISTIVMLYIHEPYRKYCSNAFYGAFKAKKIESSIVTSVVK</sequence>
<keyword evidence="1" id="KW-0812">Transmembrane</keyword>
<feature type="transmembrane region" description="Helical" evidence="1">
    <location>
        <begin position="93"/>
        <end position="113"/>
    </location>
</feature>
<feature type="transmembrane region" description="Helical" evidence="1">
    <location>
        <begin position="125"/>
        <end position="144"/>
    </location>
</feature>
<dbReference type="Pfam" id="PF10318">
    <property type="entry name" value="7TM_GPCR_Srh"/>
    <property type="match status" value="1"/>
</dbReference>